<proteinExistence type="predicted"/>
<sequence>MDDKNDAIRLAHRLVFDGERYYSELYIPIMDSYVLQRDANLYEWRDMDGRMFLLQNNPVSKEGAWRLEAIGENTILITGVGNDERYVYSDGKLSEARHNGLQRKFYYKDGRLKRITTVRPGKQSYLEFNYNPQGLVDAMGGTLGNSVKISRNDDGMLAGIKGAHGVDMAFTYADGLLTGASCDGKTLGWKWGDAQIKHQRPRLPLPPIVSSDGANEYEVTYDGNLIKVRWSPKEGGSGKGWDYLPVTGRIRARPF</sequence>
<organism evidence="1 2">
    <name type="scientific">Termitidicoccus mucosus</name>
    <dbReference type="NCBI Taxonomy" id="1184151"/>
    <lineage>
        <taxon>Bacteria</taxon>
        <taxon>Pseudomonadati</taxon>
        <taxon>Verrucomicrobiota</taxon>
        <taxon>Opitutia</taxon>
        <taxon>Opitutales</taxon>
        <taxon>Opitutaceae</taxon>
        <taxon>Termitidicoccus</taxon>
    </lineage>
</organism>
<name>A0A178IFA5_9BACT</name>
<accession>A0A178IFA5</accession>
<keyword evidence="2" id="KW-1185">Reference proteome</keyword>
<comment type="caution">
    <text evidence="1">The sequence shown here is derived from an EMBL/GenBank/DDBJ whole genome shotgun (WGS) entry which is preliminary data.</text>
</comment>
<gene>
    <name evidence="1" type="ORF">AW736_20765</name>
</gene>
<dbReference type="Proteomes" id="UP000078486">
    <property type="component" value="Unassembled WGS sequence"/>
</dbReference>
<dbReference type="EMBL" id="LRRQ01000160">
    <property type="protein sequence ID" value="OAM87706.1"/>
    <property type="molecule type" value="Genomic_DNA"/>
</dbReference>
<evidence type="ECO:0000313" key="1">
    <source>
        <dbReference type="EMBL" id="OAM87706.1"/>
    </source>
</evidence>
<protein>
    <submittedName>
        <fullName evidence="1">Uncharacterized protein</fullName>
    </submittedName>
</protein>
<dbReference type="AlphaFoldDB" id="A0A178IFA5"/>
<dbReference type="STRING" id="1184151.AW736_20765"/>
<reference evidence="1 2" key="1">
    <citation type="submission" date="2016-01" db="EMBL/GenBank/DDBJ databases">
        <title>High potential of lignocellulose degradation of a new Verrucomicrobia species.</title>
        <authorList>
            <person name="Wang Y."/>
            <person name="Shi Y."/>
            <person name="Qiu Z."/>
            <person name="Liu S."/>
            <person name="Yang H."/>
        </authorList>
    </citation>
    <scope>NUCLEOTIDE SEQUENCE [LARGE SCALE GENOMIC DNA]</scope>
    <source>
        <strain evidence="1 2">TSB47</strain>
    </source>
</reference>
<evidence type="ECO:0000313" key="2">
    <source>
        <dbReference type="Proteomes" id="UP000078486"/>
    </source>
</evidence>